<feature type="domain" description="PD-(D/E)XK endonuclease-like" evidence="1">
    <location>
        <begin position="3"/>
        <end position="251"/>
    </location>
</feature>
<name>A0A6M3MAJ0_9ZZZZ</name>
<sequence>MEKWSHTKIDTFIRCPEMYRWRYIIKIKPKQKARPLALGACIASSLSAFRDKGTFDAASEAFMQTWVKEGRVLASTKEEDPLRSVERALEILDKYIKEYPDEPNQIIKPEINFDEEIAPDIFFRGRIDGVIRDRNGVGIIEDKTASRLGDYFFVEKGNSYQLKWYLFIANKLGLFELSDKNLPRGVLNAIYIHPKEYRFRREPVLKMKKEVEDAGKDLLAWIRHIRCSVDQANFPKADYNICSQYGGCDYLPLRRASGEILRRTLEANYVKSDPEMPEPNLDADQQTIFN</sequence>
<dbReference type="AlphaFoldDB" id="A0A6M3MAJ0"/>
<dbReference type="EMBL" id="MT143798">
    <property type="protein sequence ID" value="QJB02643.1"/>
    <property type="molecule type" value="Genomic_DNA"/>
</dbReference>
<gene>
    <name evidence="2" type="ORF">MM171B01125_0007</name>
</gene>
<evidence type="ECO:0000259" key="1">
    <source>
        <dbReference type="Pfam" id="PF12705"/>
    </source>
</evidence>
<dbReference type="Gene3D" id="3.90.320.10">
    <property type="match status" value="1"/>
</dbReference>
<dbReference type="InterPro" id="IPR038726">
    <property type="entry name" value="PDDEXK_AddAB-type"/>
</dbReference>
<dbReference type="InterPro" id="IPR011604">
    <property type="entry name" value="PDDEXK-like_dom_sf"/>
</dbReference>
<reference evidence="2" key="1">
    <citation type="submission" date="2020-03" db="EMBL/GenBank/DDBJ databases">
        <title>The deep terrestrial virosphere.</title>
        <authorList>
            <person name="Holmfeldt K."/>
            <person name="Nilsson E."/>
            <person name="Simone D."/>
            <person name="Lopez-Fernandez M."/>
            <person name="Wu X."/>
            <person name="de Brujin I."/>
            <person name="Lundin D."/>
            <person name="Andersson A."/>
            <person name="Bertilsson S."/>
            <person name="Dopson M."/>
        </authorList>
    </citation>
    <scope>NUCLEOTIDE SEQUENCE</scope>
    <source>
        <strain evidence="2">MM171B01125</strain>
    </source>
</reference>
<evidence type="ECO:0000313" key="2">
    <source>
        <dbReference type="EMBL" id="QJB02643.1"/>
    </source>
</evidence>
<proteinExistence type="predicted"/>
<accession>A0A6M3MAJ0</accession>
<protein>
    <submittedName>
        <fullName evidence="2">Putative PD-(D/E)XK nuclease superfamily protein</fullName>
    </submittedName>
</protein>
<dbReference type="Pfam" id="PF12705">
    <property type="entry name" value="PDDEXK_1"/>
    <property type="match status" value="1"/>
</dbReference>
<organism evidence="2">
    <name type="scientific">viral metagenome</name>
    <dbReference type="NCBI Taxonomy" id="1070528"/>
    <lineage>
        <taxon>unclassified sequences</taxon>
        <taxon>metagenomes</taxon>
        <taxon>organismal metagenomes</taxon>
    </lineage>
</organism>